<evidence type="ECO:0000256" key="2">
    <source>
        <dbReference type="ARBA" id="ARBA00022692"/>
    </source>
</evidence>
<evidence type="ECO:0008006" key="8">
    <source>
        <dbReference type="Google" id="ProtNLM"/>
    </source>
</evidence>
<name>A0A8S1CY40_9INSE</name>
<evidence type="ECO:0000313" key="6">
    <source>
        <dbReference type="EMBL" id="CAB3372979.1"/>
    </source>
</evidence>
<comment type="subcellular location">
    <subcellularLocation>
        <location evidence="1">Membrane</location>
        <topology evidence="1">Single-pass type I membrane protein</topology>
    </subcellularLocation>
</comment>
<evidence type="ECO:0000313" key="7">
    <source>
        <dbReference type="Proteomes" id="UP000494165"/>
    </source>
</evidence>
<reference evidence="6 7" key="1">
    <citation type="submission" date="2020-04" db="EMBL/GenBank/DDBJ databases">
        <authorList>
            <person name="Alioto T."/>
            <person name="Alioto T."/>
            <person name="Gomez Garrido J."/>
        </authorList>
    </citation>
    <scope>NUCLEOTIDE SEQUENCE [LARGE SCALE GENOMIC DNA]</scope>
</reference>
<dbReference type="OrthoDB" id="6285106at2759"/>
<dbReference type="PANTHER" id="PTHR13055:SF12">
    <property type="entry name" value="LD40707P"/>
    <property type="match status" value="1"/>
</dbReference>
<evidence type="ECO:0000256" key="4">
    <source>
        <dbReference type="ARBA" id="ARBA00022989"/>
    </source>
</evidence>
<keyword evidence="4" id="KW-0472">Membrane</keyword>
<dbReference type="EMBL" id="CADEPI010000079">
    <property type="protein sequence ID" value="CAB3372979.1"/>
    <property type="molecule type" value="Genomic_DNA"/>
</dbReference>
<gene>
    <name evidence="6" type="ORF">CLODIP_2_CD12570</name>
</gene>
<keyword evidence="3 5" id="KW-0732">Signal</keyword>
<dbReference type="Proteomes" id="UP000494165">
    <property type="component" value="Unassembled WGS sequence"/>
</dbReference>
<comment type="caution">
    <text evidence="6">The sequence shown here is derived from an EMBL/GenBank/DDBJ whole genome shotgun (WGS) entry which is preliminary data.</text>
</comment>
<feature type="signal peptide" evidence="5">
    <location>
        <begin position="1"/>
        <end position="27"/>
    </location>
</feature>
<dbReference type="AlphaFoldDB" id="A0A8S1CY40"/>
<evidence type="ECO:0000256" key="1">
    <source>
        <dbReference type="ARBA" id="ARBA00004479"/>
    </source>
</evidence>
<organism evidence="6 7">
    <name type="scientific">Cloeon dipterum</name>
    <dbReference type="NCBI Taxonomy" id="197152"/>
    <lineage>
        <taxon>Eukaryota</taxon>
        <taxon>Metazoa</taxon>
        <taxon>Ecdysozoa</taxon>
        <taxon>Arthropoda</taxon>
        <taxon>Hexapoda</taxon>
        <taxon>Insecta</taxon>
        <taxon>Pterygota</taxon>
        <taxon>Palaeoptera</taxon>
        <taxon>Ephemeroptera</taxon>
        <taxon>Pisciforma</taxon>
        <taxon>Baetidae</taxon>
        <taxon>Cloeon</taxon>
    </lineage>
</organism>
<keyword evidence="2" id="KW-0812">Transmembrane</keyword>
<feature type="chain" id="PRO_5035864918" description="PSI domain-containing protein" evidence="5">
    <location>
        <begin position="28"/>
        <end position="296"/>
    </location>
</feature>
<dbReference type="GO" id="GO:0016020">
    <property type="term" value="C:membrane"/>
    <property type="evidence" value="ECO:0007669"/>
    <property type="project" value="UniProtKB-SubCell"/>
</dbReference>
<dbReference type="InterPro" id="IPR031152">
    <property type="entry name" value="PLXDC"/>
</dbReference>
<keyword evidence="4" id="KW-1133">Transmembrane helix</keyword>
<dbReference type="PANTHER" id="PTHR13055">
    <property type="entry name" value="TUMOR ENDOTHELIAL MARKER 7 RELATED"/>
    <property type="match status" value="1"/>
</dbReference>
<keyword evidence="7" id="KW-1185">Reference proteome</keyword>
<sequence length="296" mass="34442">MAHILKFYDGIVIIFLVICISCEIGSASDNIKDEAPKFLHASNEFYFYVQAVRDVNLANSLWVNMDSVEKTHFDREFKPPYNKQLVPKLRYLKSLELSFDFPFYGYLTKYITLDIDGRICMKQILEYNEHDDHCKSFIAPLATKLSFQKEESYLKYIDTGKSLIVQWGNVDLYPPFYYVKQNVSMQVTLYENGKIEFVYKQILSSLLVLFEDCYLKNTTIGTSDSIEYNGNDNFPYGVIALHELINKDFDIQNGTVIYMSPLLTCNWSRSCQSCTQISNDFMCVWCPKLNRCMDAK</sequence>
<protein>
    <recommendedName>
        <fullName evidence="8">PSI domain-containing protein</fullName>
    </recommendedName>
</protein>
<evidence type="ECO:0000256" key="3">
    <source>
        <dbReference type="ARBA" id="ARBA00022729"/>
    </source>
</evidence>
<proteinExistence type="predicted"/>
<accession>A0A8S1CY40</accession>
<evidence type="ECO:0000256" key="5">
    <source>
        <dbReference type="SAM" id="SignalP"/>
    </source>
</evidence>